<keyword evidence="1" id="KW-0812">Transmembrane</keyword>
<proteinExistence type="predicted"/>
<feature type="transmembrane region" description="Helical" evidence="1">
    <location>
        <begin position="157"/>
        <end position="177"/>
    </location>
</feature>
<feature type="domain" description="Urease accessory protein UreH-like transmembrane" evidence="2">
    <location>
        <begin position="5"/>
        <end position="202"/>
    </location>
</feature>
<organism evidence="3 4">
    <name type="scientific">Adhaeribacter swui</name>
    <dbReference type="NCBI Taxonomy" id="2086471"/>
    <lineage>
        <taxon>Bacteria</taxon>
        <taxon>Pseudomonadati</taxon>
        <taxon>Bacteroidota</taxon>
        <taxon>Cytophagia</taxon>
        <taxon>Cytophagales</taxon>
        <taxon>Hymenobacteraceae</taxon>
        <taxon>Adhaeribacter</taxon>
    </lineage>
</organism>
<keyword evidence="4" id="KW-1185">Reference proteome</keyword>
<dbReference type="PANTHER" id="PTHR42208">
    <property type="entry name" value="HEAVY METAL TRANSPORTER-RELATED"/>
    <property type="match status" value="1"/>
</dbReference>
<evidence type="ECO:0000313" key="3">
    <source>
        <dbReference type="EMBL" id="QNF33646.1"/>
    </source>
</evidence>
<feature type="transmembrane region" description="Helical" evidence="1">
    <location>
        <begin position="42"/>
        <end position="63"/>
    </location>
</feature>
<dbReference type="Proteomes" id="UP000515237">
    <property type="component" value="Chromosome"/>
</dbReference>
<keyword evidence="1" id="KW-0472">Membrane</keyword>
<keyword evidence="1" id="KW-1133">Transmembrane helix</keyword>
<dbReference type="KEGG" id="aswu:HUW51_13280"/>
<protein>
    <submittedName>
        <fullName evidence="3">Sulfite exporter TauE/SafE family protein</fullName>
    </submittedName>
</protein>
<evidence type="ECO:0000259" key="2">
    <source>
        <dbReference type="Pfam" id="PF13386"/>
    </source>
</evidence>
<dbReference type="AlphaFoldDB" id="A0A7G7G912"/>
<gene>
    <name evidence="3" type="ORF">HUW51_13280</name>
</gene>
<feature type="transmembrane region" description="Helical" evidence="1">
    <location>
        <begin position="123"/>
        <end position="145"/>
    </location>
</feature>
<dbReference type="PANTHER" id="PTHR42208:SF1">
    <property type="entry name" value="HEAVY METAL TRANSPORTER"/>
    <property type="match status" value="1"/>
</dbReference>
<name>A0A7G7G912_9BACT</name>
<evidence type="ECO:0000256" key="1">
    <source>
        <dbReference type="SAM" id="Phobius"/>
    </source>
</evidence>
<sequence>MIWAGFVFGILGSFHCVGMCGPIALALPVGRGTGWSYVAGRLLYNLGRITTYTLLGTLAGLIGKSLQIAVFQQTLSVVSGVLILLVLVLPLTIFAKFRGLTGLGKLLQYIKKSIGYFFGKNNIWSLGVVGLLNGLLPCGFVYFALAGALSMPTVPTAMGYMFLFGLGTFPLMLVISLTGKFMQPRIRHFFNRAVPYAASFLALLFILRGLNLGIPYVSPVLGQSQTTTAAAPAHCH</sequence>
<evidence type="ECO:0000313" key="4">
    <source>
        <dbReference type="Proteomes" id="UP000515237"/>
    </source>
</evidence>
<dbReference type="Pfam" id="PF13386">
    <property type="entry name" value="DsbD_2"/>
    <property type="match status" value="1"/>
</dbReference>
<accession>A0A7G7G912</accession>
<reference evidence="3 4" key="1">
    <citation type="journal article" date="2018" name="Int. J. Syst. Evol. Microbiol.">
        <title>Adhaeribacter swui sp. nov., isolated from wet mud.</title>
        <authorList>
            <person name="Kim D.U."/>
            <person name="Kim K.W."/>
            <person name="Kang M.S."/>
            <person name="Kim J.Y."/>
            <person name="Jang J.H."/>
            <person name="Kim M.K."/>
        </authorList>
    </citation>
    <scope>NUCLEOTIDE SEQUENCE [LARGE SCALE GENOMIC DNA]</scope>
    <source>
        <strain evidence="3 4">KCTC 52873</strain>
    </source>
</reference>
<feature type="transmembrane region" description="Helical" evidence="1">
    <location>
        <begin position="6"/>
        <end position="30"/>
    </location>
</feature>
<dbReference type="EMBL" id="CP055156">
    <property type="protein sequence ID" value="QNF33646.1"/>
    <property type="molecule type" value="Genomic_DNA"/>
</dbReference>
<dbReference type="RefSeq" id="WP_185270127.1">
    <property type="nucleotide sequence ID" value="NZ_CP055156.1"/>
</dbReference>
<feature type="transmembrane region" description="Helical" evidence="1">
    <location>
        <begin position="189"/>
        <end position="210"/>
    </location>
</feature>
<feature type="transmembrane region" description="Helical" evidence="1">
    <location>
        <begin position="75"/>
        <end position="95"/>
    </location>
</feature>
<dbReference type="InterPro" id="IPR039447">
    <property type="entry name" value="UreH-like_TM_dom"/>
</dbReference>